<keyword evidence="1" id="KW-0472">Membrane</keyword>
<dbReference type="AlphaFoldDB" id="A0A176VRC6"/>
<accession>A0A176VRC6</accession>
<protein>
    <submittedName>
        <fullName evidence="2">Uncharacterized protein</fullName>
    </submittedName>
</protein>
<reference evidence="2" key="1">
    <citation type="submission" date="2016-03" db="EMBL/GenBank/DDBJ databases">
        <title>Mechanisms controlling the formation of the plant cell surface in tip-growing cells are functionally conserved among land plants.</title>
        <authorList>
            <person name="Honkanen S."/>
            <person name="Jones V.A."/>
            <person name="Morieri G."/>
            <person name="Champion C."/>
            <person name="Hetherington A.J."/>
            <person name="Kelly S."/>
            <person name="Saint-Marcoux D."/>
            <person name="Proust H."/>
            <person name="Prescott H."/>
            <person name="Dolan L."/>
        </authorList>
    </citation>
    <scope>NUCLEOTIDE SEQUENCE [LARGE SCALE GENOMIC DNA]</scope>
    <source>
        <tissue evidence="2">Whole gametophyte</tissue>
    </source>
</reference>
<feature type="transmembrane region" description="Helical" evidence="1">
    <location>
        <begin position="48"/>
        <end position="70"/>
    </location>
</feature>
<gene>
    <name evidence="2" type="ORF">AXG93_961s1260</name>
</gene>
<evidence type="ECO:0000313" key="2">
    <source>
        <dbReference type="EMBL" id="OAE23429.1"/>
    </source>
</evidence>
<keyword evidence="1" id="KW-1133">Transmembrane helix</keyword>
<dbReference type="Proteomes" id="UP000077202">
    <property type="component" value="Unassembled WGS sequence"/>
</dbReference>
<keyword evidence="3" id="KW-1185">Reference proteome</keyword>
<organism evidence="2 3">
    <name type="scientific">Marchantia polymorpha subsp. ruderalis</name>
    <dbReference type="NCBI Taxonomy" id="1480154"/>
    <lineage>
        <taxon>Eukaryota</taxon>
        <taxon>Viridiplantae</taxon>
        <taxon>Streptophyta</taxon>
        <taxon>Embryophyta</taxon>
        <taxon>Marchantiophyta</taxon>
        <taxon>Marchantiopsida</taxon>
        <taxon>Marchantiidae</taxon>
        <taxon>Marchantiales</taxon>
        <taxon>Marchantiaceae</taxon>
        <taxon>Marchantia</taxon>
    </lineage>
</organism>
<name>A0A176VRC6_MARPO</name>
<evidence type="ECO:0000256" key="1">
    <source>
        <dbReference type="SAM" id="Phobius"/>
    </source>
</evidence>
<evidence type="ECO:0000313" key="3">
    <source>
        <dbReference type="Proteomes" id="UP000077202"/>
    </source>
</evidence>
<keyword evidence="1" id="KW-0812">Transmembrane</keyword>
<comment type="caution">
    <text evidence="2">The sequence shown here is derived from an EMBL/GenBank/DDBJ whole genome shotgun (WGS) entry which is preliminary data.</text>
</comment>
<proteinExistence type="predicted"/>
<dbReference type="EMBL" id="LVLJ01002841">
    <property type="protein sequence ID" value="OAE23429.1"/>
    <property type="molecule type" value="Genomic_DNA"/>
</dbReference>
<sequence length="76" mass="8721">MTTGLPRPWATLLAGPHAATTPRMVAGHWEYEVLADDLFDGYSLKDYFFFRVVFFFYMRVLIVFISKLCIVQLGLG</sequence>